<reference evidence="4 5" key="1">
    <citation type="submission" date="2019-04" db="EMBL/GenBank/DDBJ databases">
        <title>Annotation for the trematode Fasciola gigantica.</title>
        <authorList>
            <person name="Choi Y.-J."/>
        </authorList>
    </citation>
    <scope>NUCLEOTIDE SEQUENCE [LARGE SCALE GENOMIC DNA]</scope>
    <source>
        <strain evidence="4">Uganda_cow_1</strain>
    </source>
</reference>
<dbReference type="InterPro" id="IPR036454">
    <property type="entry name" value="Amyloid_glyco_heparin-bd_sf"/>
</dbReference>
<keyword evidence="5" id="KW-1185">Reference proteome</keyword>
<dbReference type="Gene3D" id="3.90.570.10">
    <property type="entry name" value="Amyloidogenic glycoprotein, heparin-binding domain"/>
    <property type="match status" value="1"/>
</dbReference>
<dbReference type="AlphaFoldDB" id="A0A504Z688"/>
<comment type="caution">
    <text evidence="4">The sequence shown here is derived from an EMBL/GenBank/DDBJ whole genome shotgun (WGS) entry which is preliminary data.</text>
</comment>
<evidence type="ECO:0000313" key="4">
    <source>
        <dbReference type="EMBL" id="TPP64910.1"/>
    </source>
</evidence>
<keyword evidence="1" id="KW-1015">Disulfide bond</keyword>
<keyword evidence="2" id="KW-0732">Signal</keyword>
<protein>
    <recommendedName>
        <fullName evidence="3">E1 domain-containing protein</fullName>
    </recommendedName>
</protein>
<feature type="region of interest" description="CuBD subdomain" evidence="1">
    <location>
        <begin position="187"/>
        <end position="200"/>
    </location>
</feature>
<dbReference type="InterPro" id="IPR015849">
    <property type="entry name" value="Amyloid_glyco_heparin-bd"/>
</dbReference>
<feature type="domain" description="E1" evidence="3">
    <location>
        <begin position="28"/>
        <end position="200"/>
    </location>
</feature>
<evidence type="ECO:0000313" key="5">
    <source>
        <dbReference type="Proteomes" id="UP000316759"/>
    </source>
</evidence>
<dbReference type="Pfam" id="PF02177">
    <property type="entry name" value="APP_N"/>
    <property type="match status" value="1"/>
</dbReference>
<dbReference type="EMBL" id="SUNJ01003894">
    <property type="protein sequence ID" value="TPP64910.1"/>
    <property type="molecule type" value="Genomic_DNA"/>
</dbReference>
<evidence type="ECO:0000256" key="1">
    <source>
        <dbReference type="PROSITE-ProRule" id="PRU01217"/>
    </source>
</evidence>
<accession>A0A504Z688</accession>
<dbReference type="OrthoDB" id="6147836at2759"/>
<evidence type="ECO:0000259" key="3">
    <source>
        <dbReference type="PROSITE" id="PS51869"/>
    </source>
</evidence>
<comment type="similarity">
    <text evidence="1">Belongs to the APP family.</text>
</comment>
<feature type="signal peptide" evidence="2">
    <location>
        <begin position="1"/>
        <end position="27"/>
    </location>
</feature>
<sequence length="200" mass="23648">MFNCRFQMVFLQSVFLLWLTTFICTWGKDMPTAVAFKCGKPSLYLTPLGWNVDGEQSCLHREKDIIAYCQRVYNDTSLVRVAFTTVIEVALPNWCHVNRSDCPPTLANRTTYPIQPWICAGEWNVFREFFRKYMALDEQQREIDSRLDKTHWKRILESMEHHRQMALEQWGKTVENPKSNTLVFIPRDCRNFGNRLDSIQ</sequence>
<organism evidence="4 5">
    <name type="scientific">Fasciola gigantica</name>
    <name type="common">Giant liver fluke</name>
    <dbReference type="NCBI Taxonomy" id="46835"/>
    <lineage>
        <taxon>Eukaryota</taxon>
        <taxon>Metazoa</taxon>
        <taxon>Spiralia</taxon>
        <taxon>Lophotrochozoa</taxon>
        <taxon>Platyhelminthes</taxon>
        <taxon>Trematoda</taxon>
        <taxon>Digenea</taxon>
        <taxon>Plagiorchiida</taxon>
        <taxon>Echinostomata</taxon>
        <taxon>Echinostomatoidea</taxon>
        <taxon>Fasciolidae</taxon>
        <taxon>Fasciola</taxon>
    </lineage>
</organism>
<feature type="region of interest" description="GFLD subdomain" evidence="1">
    <location>
        <begin position="28"/>
        <end position="179"/>
    </location>
</feature>
<proteinExistence type="inferred from homology"/>
<dbReference type="SUPFAM" id="SSF56491">
    <property type="entry name" value="A heparin-binding domain"/>
    <property type="match status" value="1"/>
</dbReference>
<feature type="disulfide bond" evidence="1">
    <location>
        <begin position="95"/>
        <end position="102"/>
    </location>
</feature>
<evidence type="ECO:0000256" key="2">
    <source>
        <dbReference type="SAM" id="SignalP"/>
    </source>
</evidence>
<dbReference type="GO" id="GO:0008201">
    <property type="term" value="F:heparin binding"/>
    <property type="evidence" value="ECO:0007669"/>
    <property type="project" value="UniProtKB-UniRule"/>
</dbReference>
<name>A0A504Z688_FASGI</name>
<dbReference type="STRING" id="46835.A0A504Z688"/>
<comment type="caution">
    <text evidence="1">Lacks conserved residue(s) required for the propagation of feature annotation.</text>
</comment>
<gene>
    <name evidence="4" type="ORF">FGIG_01282</name>
</gene>
<dbReference type="Proteomes" id="UP000316759">
    <property type="component" value="Unassembled WGS sequence"/>
</dbReference>
<dbReference type="PROSITE" id="PS51869">
    <property type="entry name" value="APP_E1"/>
    <property type="match status" value="1"/>
</dbReference>
<feature type="chain" id="PRO_5021228975" description="E1 domain-containing protein" evidence="2">
    <location>
        <begin position="28"/>
        <end position="200"/>
    </location>
</feature>
<dbReference type="InterPro" id="IPR008154">
    <property type="entry name" value="Amyloid_glyco_extra"/>
</dbReference>